<accession>A0A9X1FP71</accession>
<sequence>MMNIIILFLLPFFGIISTFEEEKIAWDANRPLTWEDFRGVPNRADSFVASTNSGISFSFSFSERNGVANIQYAVVSNFYPDLSWYRPERVTQYILEHEQTHFDISELHARKLRKALSSLSHDRDFKEKAETIYNRLEAERRAMQTQYDKESDHSNVKEMEYQWRTRVAQELNALDAWK</sequence>
<keyword evidence="1" id="KW-0175">Coiled coil</keyword>
<comment type="caution">
    <text evidence="2">The sequence shown here is derived from an EMBL/GenBank/DDBJ whole genome shotgun (WGS) entry which is preliminary data.</text>
</comment>
<keyword evidence="2" id="KW-0378">Hydrolase</keyword>
<evidence type="ECO:0000313" key="2">
    <source>
        <dbReference type="EMBL" id="MBW2937838.1"/>
    </source>
</evidence>
<dbReference type="AlphaFoldDB" id="A0A9X1FP71"/>
<protein>
    <submittedName>
        <fullName evidence="2">DUF922 domain-containing Zn-dependent protease</fullName>
    </submittedName>
</protein>
<name>A0A9X1FP71_9FLAO</name>
<reference evidence="2" key="1">
    <citation type="submission" date="2021-07" db="EMBL/GenBank/DDBJ databases">
        <title>Aureisphaera sp. CAU 1614 isolated from sea sediment.</title>
        <authorList>
            <person name="Kim W."/>
        </authorList>
    </citation>
    <scope>NUCLEOTIDE SEQUENCE</scope>
    <source>
        <strain evidence="2">CAU 1614</strain>
    </source>
</reference>
<keyword evidence="2" id="KW-0645">Protease</keyword>
<evidence type="ECO:0000313" key="3">
    <source>
        <dbReference type="Proteomes" id="UP001138686"/>
    </source>
</evidence>
<dbReference type="Proteomes" id="UP001138686">
    <property type="component" value="Unassembled WGS sequence"/>
</dbReference>
<dbReference type="GO" id="GO:0008233">
    <property type="term" value="F:peptidase activity"/>
    <property type="evidence" value="ECO:0007669"/>
    <property type="project" value="UniProtKB-KW"/>
</dbReference>
<keyword evidence="3" id="KW-1185">Reference proteome</keyword>
<dbReference type="Pfam" id="PF06037">
    <property type="entry name" value="DUF922"/>
    <property type="match status" value="1"/>
</dbReference>
<evidence type="ECO:0000256" key="1">
    <source>
        <dbReference type="SAM" id="Coils"/>
    </source>
</evidence>
<dbReference type="GO" id="GO:0006508">
    <property type="term" value="P:proteolysis"/>
    <property type="evidence" value="ECO:0007669"/>
    <property type="project" value="UniProtKB-KW"/>
</dbReference>
<organism evidence="2 3">
    <name type="scientific">Halomarinibacterium sedimenti</name>
    <dbReference type="NCBI Taxonomy" id="2857106"/>
    <lineage>
        <taxon>Bacteria</taxon>
        <taxon>Pseudomonadati</taxon>
        <taxon>Bacteroidota</taxon>
        <taxon>Flavobacteriia</taxon>
        <taxon>Flavobacteriales</taxon>
        <taxon>Flavobacteriaceae</taxon>
        <taxon>Halomarinibacterium</taxon>
    </lineage>
</organism>
<dbReference type="InterPro" id="IPR010321">
    <property type="entry name" value="DUF922"/>
</dbReference>
<gene>
    <name evidence="2" type="ORF">KXJ69_06940</name>
</gene>
<proteinExistence type="predicted"/>
<dbReference type="EMBL" id="JAHWDP010000002">
    <property type="protein sequence ID" value="MBW2937838.1"/>
    <property type="molecule type" value="Genomic_DNA"/>
</dbReference>
<feature type="coiled-coil region" evidence="1">
    <location>
        <begin position="126"/>
        <end position="153"/>
    </location>
</feature>
<dbReference type="RefSeq" id="WP_219052266.1">
    <property type="nucleotide sequence ID" value="NZ_JAHWDP010000002.1"/>
</dbReference>